<dbReference type="VEuPathDB" id="VectorBase:GMOY005214"/>
<proteinExistence type="inferred from homology"/>
<dbReference type="AlphaFoldDB" id="A0A1B0FMU1"/>
<comment type="similarity">
    <text evidence="2 7">Belongs to the XK family.</text>
</comment>
<dbReference type="GO" id="GO:1902742">
    <property type="term" value="P:apoptotic process involved in development"/>
    <property type="evidence" value="ECO:0007669"/>
    <property type="project" value="TreeGrafter"/>
</dbReference>
<dbReference type="PANTHER" id="PTHR16024:SF27">
    <property type="entry name" value="XK-RELATED PROTEIN"/>
    <property type="match status" value="1"/>
</dbReference>
<keyword evidence="3" id="KW-1003">Cell membrane</keyword>
<evidence type="ECO:0000313" key="9">
    <source>
        <dbReference type="Proteomes" id="UP000092444"/>
    </source>
</evidence>
<organism evidence="8 9">
    <name type="scientific">Glossina morsitans morsitans</name>
    <name type="common">Savannah tsetse fly</name>
    <dbReference type="NCBI Taxonomy" id="37546"/>
    <lineage>
        <taxon>Eukaryota</taxon>
        <taxon>Metazoa</taxon>
        <taxon>Ecdysozoa</taxon>
        <taxon>Arthropoda</taxon>
        <taxon>Hexapoda</taxon>
        <taxon>Insecta</taxon>
        <taxon>Pterygota</taxon>
        <taxon>Neoptera</taxon>
        <taxon>Endopterygota</taxon>
        <taxon>Diptera</taxon>
        <taxon>Brachycera</taxon>
        <taxon>Muscomorpha</taxon>
        <taxon>Hippoboscoidea</taxon>
        <taxon>Glossinidae</taxon>
        <taxon>Glossina</taxon>
    </lineage>
</organism>
<feature type="transmembrane region" description="Helical" evidence="7">
    <location>
        <begin position="60"/>
        <end position="82"/>
    </location>
</feature>
<keyword evidence="9" id="KW-1185">Reference proteome</keyword>
<evidence type="ECO:0000256" key="4">
    <source>
        <dbReference type="ARBA" id="ARBA00022692"/>
    </source>
</evidence>
<evidence type="ECO:0000313" key="8">
    <source>
        <dbReference type="EnsemblMetazoa" id="GMOY005214-PB"/>
    </source>
</evidence>
<dbReference type="InterPro" id="IPR018629">
    <property type="entry name" value="XK-rel"/>
</dbReference>
<reference evidence="8" key="1">
    <citation type="submission" date="2020-05" db="UniProtKB">
        <authorList>
            <consortium name="EnsemblMetazoa"/>
        </authorList>
    </citation>
    <scope>IDENTIFICATION</scope>
    <source>
        <strain evidence="8">Yale</strain>
    </source>
</reference>
<dbReference type="GO" id="GO:0043652">
    <property type="term" value="P:engulfment of apoptotic cell"/>
    <property type="evidence" value="ECO:0007669"/>
    <property type="project" value="TreeGrafter"/>
</dbReference>
<evidence type="ECO:0000256" key="7">
    <source>
        <dbReference type="RuleBase" id="RU910716"/>
    </source>
</evidence>
<dbReference type="Pfam" id="PF09815">
    <property type="entry name" value="XK-related"/>
    <property type="match status" value="2"/>
</dbReference>
<dbReference type="GO" id="GO:0070782">
    <property type="term" value="P:phosphatidylserine exposure on apoptotic cell surface"/>
    <property type="evidence" value="ECO:0007669"/>
    <property type="project" value="TreeGrafter"/>
</dbReference>
<evidence type="ECO:0000256" key="3">
    <source>
        <dbReference type="ARBA" id="ARBA00022475"/>
    </source>
</evidence>
<evidence type="ECO:0000256" key="6">
    <source>
        <dbReference type="ARBA" id="ARBA00023136"/>
    </source>
</evidence>
<dbReference type="GO" id="GO:0005886">
    <property type="term" value="C:plasma membrane"/>
    <property type="evidence" value="ECO:0007669"/>
    <property type="project" value="UniProtKB-SubCell"/>
</dbReference>
<evidence type="ECO:0000256" key="5">
    <source>
        <dbReference type="ARBA" id="ARBA00022989"/>
    </source>
</evidence>
<feature type="transmembrane region" description="Helical" evidence="7">
    <location>
        <begin position="451"/>
        <end position="470"/>
    </location>
</feature>
<keyword evidence="5 7" id="KW-1133">Transmembrane helix</keyword>
<feature type="transmembrane region" description="Helical" evidence="7">
    <location>
        <begin position="419"/>
        <end position="439"/>
    </location>
</feature>
<dbReference type="Proteomes" id="UP000092444">
    <property type="component" value="Unassembled WGS sequence"/>
</dbReference>
<feature type="transmembrane region" description="Helical" evidence="7">
    <location>
        <begin position="506"/>
        <end position="528"/>
    </location>
</feature>
<name>A0A1B0FMU1_GLOMM</name>
<dbReference type="InterPro" id="IPR050895">
    <property type="entry name" value="XK-related_scramblase"/>
</dbReference>
<sequence>MEVDNHIKPPHKILGYTIRSRTRIYVSFIIPRVLELLTFVVEIVADTAVSYQHFKTRQLAFAWSTLILIWIPPLVTFMIITCSESYRKESQQSLWKFLSLQLLKLLMFPVFMIYDICAKLFWSVEALFQKDNDEERMLCLRKTEATCTSELYHLIQAYGQSAPQIILQLYHLLTQDMFRNYETTSVQAISLIFSSLNLAAVTTTYQRFATQKQVGRHYPWATKASAEKSQRTLRKNHYLRQELLRKKRHSERTIHTFPQSERILENFNRNREENLQGIHNAQDDVVDSRMHSSPNTHTVKAIFNLENILEDGEHAPEGLAPSVPSKTTAHDMTDSSKLFSRSLSQMETYKNMLILNAQLYIQDTIPRPPKLLTKDLNESQTDEEPPNLVNELTLVSRDEVDFFLPHPTLLLNGVEHEDFAAKTIAFFGWVAFIIMRMLALSTFCVFYPKDFLIIIFVHYLVILIALLLEARAEKKANLFLFCFLLAYIYIYVILEFRLKFRYLRCWLIGYCIYTVAENVVMTIVWYRSEEFESWWFYFICETIIYSGILFIASVLIYYCILKPKDIVVLIEDNGNSS</sequence>
<dbReference type="PANTHER" id="PTHR16024">
    <property type="entry name" value="XK-RELATED PROTEIN"/>
    <property type="match status" value="1"/>
</dbReference>
<evidence type="ECO:0000256" key="1">
    <source>
        <dbReference type="ARBA" id="ARBA00004651"/>
    </source>
</evidence>
<feature type="transmembrane region" description="Helical" evidence="7">
    <location>
        <begin position="534"/>
        <end position="560"/>
    </location>
</feature>
<comment type="subcellular location">
    <subcellularLocation>
        <location evidence="1">Cell membrane</location>
        <topology evidence="1">Multi-pass membrane protein</topology>
    </subcellularLocation>
    <subcellularLocation>
        <location evidence="7">Membrane</location>
        <topology evidence="7">Multi-pass membrane protein</topology>
    </subcellularLocation>
</comment>
<feature type="transmembrane region" description="Helical" evidence="7">
    <location>
        <begin position="24"/>
        <end position="45"/>
    </location>
</feature>
<keyword evidence="6 7" id="KW-0472">Membrane</keyword>
<dbReference type="EnsemblMetazoa" id="GMOY005214-RB">
    <property type="protein sequence ID" value="GMOY005214-PB"/>
    <property type="gene ID" value="GMOY005214"/>
</dbReference>
<feature type="transmembrane region" description="Helical" evidence="7">
    <location>
        <begin position="476"/>
        <end position="494"/>
    </location>
</feature>
<protein>
    <recommendedName>
        <fullName evidence="7">XK-related protein</fullName>
    </recommendedName>
</protein>
<dbReference type="EMBL" id="CCAG010011323">
    <property type="status" value="NOT_ANNOTATED_CDS"/>
    <property type="molecule type" value="Genomic_DNA"/>
</dbReference>
<accession>A0A1B0FMU1</accession>
<feature type="transmembrane region" description="Helical" evidence="7">
    <location>
        <begin position="94"/>
        <end position="114"/>
    </location>
</feature>
<evidence type="ECO:0000256" key="2">
    <source>
        <dbReference type="ARBA" id="ARBA00008789"/>
    </source>
</evidence>
<keyword evidence="4 7" id="KW-0812">Transmembrane</keyword>